<name>A0A9X2UAI2_9BACT</name>
<sequence length="257" mass="28174">MGLPAAVASGVRAALQFGQGNPTEAIRLRQSDHGGAWGDGQARGTQAWAGSVVARAEWKPCHGNHPTEPIPNGAGVGGQSYRSETSLSGEWSGWDECAFRNNRIFYREVQNLSHAPPQAELRGLERTPRFLDPQTMVFARKSEKHSLQGACAYLFIIHFLRRLIPRPYLQRRLCPASFLPTRPCRWREFRLSGALFSLGFILAWVLGRTCPNLISFPNLTSLKTASRQVQDCGTPVGAPVSMRGAGGTRPQKRPAGA</sequence>
<evidence type="ECO:0000313" key="2">
    <source>
        <dbReference type="EMBL" id="MCS3952750.1"/>
    </source>
</evidence>
<comment type="caution">
    <text evidence="2">The sequence shown here is derived from an EMBL/GenBank/DDBJ whole genome shotgun (WGS) entry which is preliminary data.</text>
</comment>
<dbReference type="Proteomes" id="UP001155010">
    <property type="component" value="Unassembled WGS sequence"/>
</dbReference>
<feature type="region of interest" description="Disordered" evidence="1">
    <location>
        <begin position="238"/>
        <end position="257"/>
    </location>
</feature>
<evidence type="ECO:0000256" key="1">
    <source>
        <dbReference type="SAM" id="MobiDB-lite"/>
    </source>
</evidence>
<dbReference type="EMBL" id="JANUBB010000011">
    <property type="protein sequence ID" value="MCS3952750.1"/>
    <property type="molecule type" value="Genomic_DNA"/>
</dbReference>
<gene>
    <name evidence="2" type="ORF">GGP83_002723</name>
</gene>
<protein>
    <submittedName>
        <fullName evidence="2">Uncharacterized protein</fullName>
    </submittedName>
</protein>
<evidence type="ECO:0000313" key="3">
    <source>
        <dbReference type="Proteomes" id="UP001155010"/>
    </source>
</evidence>
<feature type="region of interest" description="Disordered" evidence="1">
    <location>
        <begin position="62"/>
        <end position="82"/>
    </location>
</feature>
<reference evidence="2" key="1">
    <citation type="submission" date="2022-08" db="EMBL/GenBank/DDBJ databases">
        <title>Genomic Encyclopedia of Type Strains, Phase V (KMG-V): Genome sequencing to study the core and pangenomes of soil and plant-associated prokaryotes.</title>
        <authorList>
            <person name="Whitman W."/>
        </authorList>
    </citation>
    <scope>NUCLEOTIDE SEQUENCE</scope>
    <source>
        <strain evidence="2">SP2017</strain>
    </source>
</reference>
<accession>A0A9X2UAI2</accession>
<organism evidence="2 3">
    <name type="scientific">Salinibacter ruber</name>
    <dbReference type="NCBI Taxonomy" id="146919"/>
    <lineage>
        <taxon>Bacteria</taxon>
        <taxon>Pseudomonadati</taxon>
        <taxon>Rhodothermota</taxon>
        <taxon>Rhodothermia</taxon>
        <taxon>Rhodothermales</taxon>
        <taxon>Salinibacteraceae</taxon>
        <taxon>Salinibacter</taxon>
    </lineage>
</organism>
<proteinExistence type="predicted"/>
<dbReference type="AlphaFoldDB" id="A0A9X2UAI2"/>